<accession>A0A834SSM8</accession>
<organism evidence="1 2">
    <name type="scientific">Senna tora</name>
    <dbReference type="NCBI Taxonomy" id="362788"/>
    <lineage>
        <taxon>Eukaryota</taxon>
        <taxon>Viridiplantae</taxon>
        <taxon>Streptophyta</taxon>
        <taxon>Embryophyta</taxon>
        <taxon>Tracheophyta</taxon>
        <taxon>Spermatophyta</taxon>
        <taxon>Magnoliopsida</taxon>
        <taxon>eudicotyledons</taxon>
        <taxon>Gunneridae</taxon>
        <taxon>Pentapetalae</taxon>
        <taxon>rosids</taxon>
        <taxon>fabids</taxon>
        <taxon>Fabales</taxon>
        <taxon>Fabaceae</taxon>
        <taxon>Caesalpinioideae</taxon>
        <taxon>Cassia clade</taxon>
        <taxon>Senna</taxon>
    </lineage>
</organism>
<evidence type="ECO:0000313" key="2">
    <source>
        <dbReference type="Proteomes" id="UP000634136"/>
    </source>
</evidence>
<sequence>MESCELKNQSNSKIVFGFCFEGPSCSSVGPGAFVEHGLFKPSKNVLVRNDYSWNKGSPNSNSNTVKCGSLGNKEKLQCELRRAVPGKLYSSNDKTSERKKALRAEACAHGVFNISITKLESPSTRMRVQPIFKANSKPFFNAIASSNTASSGTRVAHTICVDMCLHQNKLSISLHPKNHRSHASNHTPLPRFQYFGSVLGEELADQRRPMGLPTRVLIYHCQSISSNH</sequence>
<reference evidence="1" key="1">
    <citation type="submission" date="2020-09" db="EMBL/GenBank/DDBJ databases">
        <title>Genome-Enabled Discovery of Anthraquinone Biosynthesis in Senna tora.</title>
        <authorList>
            <person name="Kang S.-H."/>
            <person name="Pandey R.P."/>
            <person name="Lee C.-M."/>
            <person name="Sim J.-S."/>
            <person name="Jeong J.-T."/>
            <person name="Choi B.-S."/>
            <person name="Jung M."/>
            <person name="Ginzburg D."/>
            <person name="Zhao K."/>
            <person name="Won S.Y."/>
            <person name="Oh T.-J."/>
            <person name="Yu Y."/>
            <person name="Kim N.-H."/>
            <person name="Lee O.R."/>
            <person name="Lee T.-H."/>
            <person name="Bashyal P."/>
            <person name="Kim T.-S."/>
            <person name="Lee W.-H."/>
            <person name="Kawkins C."/>
            <person name="Kim C.-K."/>
            <person name="Kim J.S."/>
            <person name="Ahn B.O."/>
            <person name="Rhee S.Y."/>
            <person name="Sohng J.K."/>
        </authorList>
    </citation>
    <scope>NUCLEOTIDE SEQUENCE</scope>
    <source>
        <tissue evidence="1">Leaf</tissue>
    </source>
</reference>
<dbReference type="Proteomes" id="UP000634136">
    <property type="component" value="Unassembled WGS sequence"/>
</dbReference>
<keyword evidence="1" id="KW-0645">Protease</keyword>
<gene>
    <name evidence="1" type="ORF">G2W53_038968</name>
</gene>
<dbReference type="GO" id="GO:0006508">
    <property type="term" value="P:proteolysis"/>
    <property type="evidence" value="ECO:0007669"/>
    <property type="project" value="InterPro"/>
</dbReference>
<protein>
    <submittedName>
        <fullName evidence="1">Serine carboxypeptidase-like 45</fullName>
    </submittedName>
</protein>
<keyword evidence="2" id="KW-1185">Reference proteome</keyword>
<keyword evidence="1" id="KW-0378">Hydrolase</keyword>
<dbReference type="GO" id="GO:0004185">
    <property type="term" value="F:serine-type carboxypeptidase activity"/>
    <property type="evidence" value="ECO:0007669"/>
    <property type="project" value="InterPro"/>
</dbReference>
<dbReference type="EMBL" id="JAAIUW010000012">
    <property type="protein sequence ID" value="KAF7806807.1"/>
    <property type="molecule type" value="Genomic_DNA"/>
</dbReference>
<name>A0A834SSM8_9FABA</name>
<dbReference type="InterPro" id="IPR001563">
    <property type="entry name" value="Peptidase_S10"/>
</dbReference>
<dbReference type="Pfam" id="PF00450">
    <property type="entry name" value="Peptidase_S10"/>
    <property type="match status" value="1"/>
</dbReference>
<keyword evidence="1" id="KW-0121">Carboxypeptidase</keyword>
<dbReference type="AlphaFoldDB" id="A0A834SSM8"/>
<comment type="caution">
    <text evidence="1">The sequence shown here is derived from an EMBL/GenBank/DDBJ whole genome shotgun (WGS) entry which is preliminary data.</text>
</comment>
<evidence type="ECO:0000313" key="1">
    <source>
        <dbReference type="EMBL" id="KAF7806807.1"/>
    </source>
</evidence>
<proteinExistence type="predicted"/>